<keyword evidence="8" id="KW-0449">Lipoprotein</keyword>
<sequence length="439" mass="48004">MKKPLYIFLFLALLGLNACKLDELENLNQPTPDQFLRNASIPELNTLVIGSIAQMRDDYDLYIDNLSIIGREAYRFTGSDPRYTSELPGANGVQLDNNAFYTSNPYAARYSAVKTLNILIDAVANTAIPADTAKQAYLGVAKTLKAHELLMVLNMQYNNGIRVDVGDPTRLGPFLSREESFNAIAALLDEAAAHLTSAGTRLPFALPAGFSGFGTPATFRQFNRALAARVAVYAGRYAAALAFLGESFLDLDGDYNAGVYLNYSAGSGDRLNALFLAPNATGDIRVAHPSWVAGAEPGDLRLSKVVLRNQPASQANLSGTHDVYVYKSNLDPTPVITNEELVLIYAEAQIQTGNLGEGASALNRIRSNAGLGAYTGPLEREALINEMLRQRRYSLFFQGHRWIDLRRYNRLGELPIDRPGDVVHQQFPRPFPELGVQGG</sequence>
<dbReference type="CDD" id="cd08977">
    <property type="entry name" value="SusD"/>
    <property type="match status" value="1"/>
</dbReference>
<evidence type="ECO:0000256" key="3">
    <source>
        <dbReference type="ARBA" id="ARBA00022729"/>
    </source>
</evidence>
<dbReference type="EMBL" id="CADCTQ010000280">
    <property type="protein sequence ID" value="CAA9275081.1"/>
    <property type="molecule type" value="Genomic_DNA"/>
</dbReference>
<dbReference type="InterPro" id="IPR012944">
    <property type="entry name" value="SusD_RagB_dom"/>
</dbReference>
<accession>A0A6J4JAL5</accession>
<keyword evidence="3 6" id="KW-0732">Signal</keyword>
<evidence type="ECO:0000256" key="2">
    <source>
        <dbReference type="ARBA" id="ARBA00006275"/>
    </source>
</evidence>
<dbReference type="GO" id="GO:0009279">
    <property type="term" value="C:cell outer membrane"/>
    <property type="evidence" value="ECO:0007669"/>
    <property type="project" value="UniProtKB-SubCell"/>
</dbReference>
<dbReference type="SUPFAM" id="SSF48452">
    <property type="entry name" value="TPR-like"/>
    <property type="match status" value="1"/>
</dbReference>
<evidence type="ECO:0000256" key="6">
    <source>
        <dbReference type="SAM" id="SignalP"/>
    </source>
</evidence>
<dbReference type="Pfam" id="PF07980">
    <property type="entry name" value="SusD_RagB"/>
    <property type="match status" value="1"/>
</dbReference>
<dbReference type="AlphaFoldDB" id="A0A6J4JAL5"/>
<evidence type="ECO:0000256" key="5">
    <source>
        <dbReference type="ARBA" id="ARBA00023237"/>
    </source>
</evidence>
<evidence type="ECO:0000313" key="8">
    <source>
        <dbReference type="EMBL" id="CAA9275081.1"/>
    </source>
</evidence>
<evidence type="ECO:0000259" key="7">
    <source>
        <dbReference type="Pfam" id="PF07980"/>
    </source>
</evidence>
<evidence type="ECO:0000256" key="4">
    <source>
        <dbReference type="ARBA" id="ARBA00023136"/>
    </source>
</evidence>
<reference evidence="8" key="1">
    <citation type="submission" date="2020-02" db="EMBL/GenBank/DDBJ databases">
        <authorList>
            <person name="Meier V. D."/>
        </authorList>
    </citation>
    <scope>NUCLEOTIDE SEQUENCE</scope>
    <source>
        <strain evidence="8">AVDCRST_MAG56</strain>
    </source>
</reference>
<keyword evidence="4" id="KW-0472">Membrane</keyword>
<proteinExistence type="inferred from homology"/>
<evidence type="ECO:0000256" key="1">
    <source>
        <dbReference type="ARBA" id="ARBA00004442"/>
    </source>
</evidence>
<dbReference type="InterPro" id="IPR011990">
    <property type="entry name" value="TPR-like_helical_dom_sf"/>
</dbReference>
<dbReference type="Gene3D" id="1.25.40.390">
    <property type="match status" value="1"/>
</dbReference>
<protein>
    <submittedName>
        <fullName evidence="8">Cell surface glycan-binding lipoprotein, utilization system for glycans and polysaccharides (PUL), SusD family</fullName>
    </submittedName>
</protein>
<keyword evidence="5" id="KW-0998">Cell outer membrane</keyword>
<feature type="signal peptide" evidence="6">
    <location>
        <begin position="1"/>
        <end position="20"/>
    </location>
</feature>
<organism evidence="8">
    <name type="scientific">uncultured Cytophagales bacterium</name>
    <dbReference type="NCBI Taxonomy" id="158755"/>
    <lineage>
        <taxon>Bacteria</taxon>
        <taxon>Pseudomonadati</taxon>
        <taxon>Bacteroidota</taxon>
        <taxon>Sphingobacteriia</taxon>
        <taxon>Sphingobacteriales</taxon>
        <taxon>environmental samples</taxon>
    </lineage>
</organism>
<feature type="domain" description="RagB/SusD" evidence="7">
    <location>
        <begin position="340"/>
        <end position="409"/>
    </location>
</feature>
<gene>
    <name evidence="8" type="ORF">AVDCRST_MAG56-3433</name>
</gene>
<comment type="similarity">
    <text evidence="2">Belongs to the SusD family.</text>
</comment>
<comment type="subcellular location">
    <subcellularLocation>
        <location evidence="1">Cell outer membrane</location>
    </subcellularLocation>
</comment>
<name>A0A6J4JAL5_9SPHI</name>
<feature type="chain" id="PRO_5026953693" evidence="6">
    <location>
        <begin position="21"/>
        <end position="439"/>
    </location>
</feature>